<dbReference type="EnsemblMetazoa" id="MESCA002263-RA">
    <property type="protein sequence ID" value="MESCA002263-PA"/>
    <property type="gene ID" value="MESCA002263"/>
</dbReference>
<dbReference type="HOGENOM" id="CLU_3071071_0_0_1"/>
<proteinExistence type="predicted"/>
<sequence length="53" mass="5779">MSDGLRGDHSFSHLGSSDDGNISDFYDPRQSPPKAIVDSSPLQPAMDKNKECK</sequence>
<accession>T1GFW1</accession>
<dbReference type="AlphaFoldDB" id="T1GFW1"/>
<evidence type="ECO:0000256" key="1">
    <source>
        <dbReference type="SAM" id="MobiDB-lite"/>
    </source>
</evidence>
<evidence type="ECO:0000313" key="2">
    <source>
        <dbReference type="EnsemblMetazoa" id="MESCA002263-PA"/>
    </source>
</evidence>
<name>T1GFW1_MEGSC</name>
<reference evidence="3" key="1">
    <citation type="submission" date="2013-02" db="EMBL/GenBank/DDBJ databases">
        <authorList>
            <person name="Hughes D."/>
        </authorList>
    </citation>
    <scope>NUCLEOTIDE SEQUENCE</scope>
    <source>
        <strain>Durham</strain>
        <strain evidence="3">NC isolate 2 -- Noor lab</strain>
    </source>
</reference>
<feature type="region of interest" description="Disordered" evidence="1">
    <location>
        <begin position="1"/>
        <end position="53"/>
    </location>
</feature>
<dbReference type="EMBL" id="CAQQ02021538">
    <property type="status" value="NOT_ANNOTATED_CDS"/>
    <property type="molecule type" value="Genomic_DNA"/>
</dbReference>
<dbReference type="Proteomes" id="UP000015102">
    <property type="component" value="Unassembled WGS sequence"/>
</dbReference>
<organism evidence="2 3">
    <name type="scientific">Megaselia scalaris</name>
    <name type="common">Humpbacked fly</name>
    <name type="synonym">Phora scalaris</name>
    <dbReference type="NCBI Taxonomy" id="36166"/>
    <lineage>
        <taxon>Eukaryota</taxon>
        <taxon>Metazoa</taxon>
        <taxon>Ecdysozoa</taxon>
        <taxon>Arthropoda</taxon>
        <taxon>Hexapoda</taxon>
        <taxon>Insecta</taxon>
        <taxon>Pterygota</taxon>
        <taxon>Neoptera</taxon>
        <taxon>Endopterygota</taxon>
        <taxon>Diptera</taxon>
        <taxon>Brachycera</taxon>
        <taxon>Muscomorpha</taxon>
        <taxon>Platypezoidea</taxon>
        <taxon>Phoridae</taxon>
        <taxon>Megaseliini</taxon>
        <taxon>Megaselia</taxon>
    </lineage>
</organism>
<feature type="compositionally biased region" description="Basic and acidic residues" evidence="1">
    <location>
        <begin position="1"/>
        <end position="11"/>
    </location>
</feature>
<evidence type="ECO:0000313" key="3">
    <source>
        <dbReference type="Proteomes" id="UP000015102"/>
    </source>
</evidence>
<reference evidence="2" key="2">
    <citation type="submission" date="2015-06" db="UniProtKB">
        <authorList>
            <consortium name="EnsemblMetazoa"/>
        </authorList>
    </citation>
    <scope>IDENTIFICATION</scope>
</reference>
<protein>
    <submittedName>
        <fullName evidence="2">Uncharacterized protein</fullName>
    </submittedName>
</protein>
<dbReference type="STRING" id="36166.T1GFW1"/>
<keyword evidence="3" id="KW-1185">Reference proteome</keyword>